<reference evidence="1 2" key="1">
    <citation type="submission" date="2019-08" db="EMBL/GenBank/DDBJ databases">
        <title>Draft genome sequences of two oriental melons (Cucumis melo L. var makuwa).</title>
        <authorList>
            <person name="Kwon S.-Y."/>
        </authorList>
    </citation>
    <scope>NUCLEOTIDE SEQUENCE [LARGE SCALE GENOMIC DNA]</scope>
    <source>
        <strain evidence="2">cv. SW 3</strain>
        <tissue evidence="1">Leaf</tissue>
    </source>
</reference>
<dbReference type="EMBL" id="SSTE01015881">
    <property type="protein sequence ID" value="KAA0042954.1"/>
    <property type="molecule type" value="Genomic_DNA"/>
</dbReference>
<accession>A0A5A7THY7</accession>
<name>A0A5A7THY7_CUCMM</name>
<gene>
    <name evidence="1" type="ORF">E6C27_scaffold75G00260</name>
</gene>
<dbReference type="AlphaFoldDB" id="A0A5A7THY7"/>
<organism evidence="1 2">
    <name type="scientific">Cucumis melo var. makuwa</name>
    <name type="common">Oriental melon</name>
    <dbReference type="NCBI Taxonomy" id="1194695"/>
    <lineage>
        <taxon>Eukaryota</taxon>
        <taxon>Viridiplantae</taxon>
        <taxon>Streptophyta</taxon>
        <taxon>Embryophyta</taxon>
        <taxon>Tracheophyta</taxon>
        <taxon>Spermatophyta</taxon>
        <taxon>Magnoliopsida</taxon>
        <taxon>eudicotyledons</taxon>
        <taxon>Gunneridae</taxon>
        <taxon>Pentapetalae</taxon>
        <taxon>rosids</taxon>
        <taxon>fabids</taxon>
        <taxon>Cucurbitales</taxon>
        <taxon>Cucurbitaceae</taxon>
        <taxon>Benincaseae</taxon>
        <taxon>Cucumis</taxon>
    </lineage>
</organism>
<comment type="caution">
    <text evidence="1">The sequence shown here is derived from an EMBL/GenBank/DDBJ whole genome shotgun (WGS) entry which is preliminary data.</text>
</comment>
<evidence type="ECO:0000313" key="1">
    <source>
        <dbReference type="EMBL" id="KAA0042954.1"/>
    </source>
</evidence>
<dbReference type="Proteomes" id="UP000321393">
    <property type="component" value="Unassembled WGS sequence"/>
</dbReference>
<evidence type="ECO:0000313" key="2">
    <source>
        <dbReference type="Proteomes" id="UP000321393"/>
    </source>
</evidence>
<proteinExistence type="predicted"/>
<sequence>MYKHRLERKGFICDYVTMDAEEKKLQHVEPIKRCILWKRAPMDKDENIPDRSTQEVVDHIDEMLVNQKVEGVKALTSDDTLSKTLGTKYPLGDLEEWDGTSYFLAMGSKNNIVAAVGTAFDYDMNAIGYCNAPKILRNACLSSQSSSSSCFLYPSPPLSSSLHAPAPLLPSPTIHKVPQPLSPRKAPSLDSIRFHLRPHVRPSLCRTRIPVENHPLLDYSSFHSSESLPVSLA</sequence>
<protein>
    <submittedName>
        <fullName evidence="1">Uncharacterized protein</fullName>
    </submittedName>
</protein>